<dbReference type="AlphaFoldDB" id="A0A9Q0FGW7"/>
<reference evidence="2" key="2">
    <citation type="journal article" date="2023" name="Plants (Basel)">
        <title>Annotation of the Turnera subulata (Passifloraceae) Draft Genome Reveals the S-Locus Evolved after the Divergence of Turneroideae from Passifloroideae in a Stepwise Manner.</title>
        <authorList>
            <person name="Henning P.M."/>
            <person name="Roalson E.H."/>
            <person name="Mir W."/>
            <person name="McCubbin A.G."/>
            <person name="Shore J.S."/>
        </authorList>
    </citation>
    <scope>NUCLEOTIDE SEQUENCE</scope>
    <source>
        <strain evidence="2">F60SS</strain>
    </source>
</reference>
<evidence type="ECO:0000313" key="2">
    <source>
        <dbReference type="EMBL" id="KAJ4831259.1"/>
    </source>
</evidence>
<organism evidence="2 3">
    <name type="scientific">Turnera subulata</name>
    <dbReference type="NCBI Taxonomy" id="218843"/>
    <lineage>
        <taxon>Eukaryota</taxon>
        <taxon>Viridiplantae</taxon>
        <taxon>Streptophyta</taxon>
        <taxon>Embryophyta</taxon>
        <taxon>Tracheophyta</taxon>
        <taxon>Spermatophyta</taxon>
        <taxon>Magnoliopsida</taxon>
        <taxon>eudicotyledons</taxon>
        <taxon>Gunneridae</taxon>
        <taxon>Pentapetalae</taxon>
        <taxon>rosids</taxon>
        <taxon>fabids</taxon>
        <taxon>Malpighiales</taxon>
        <taxon>Passifloraceae</taxon>
        <taxon>Turnera</taxon>
    </lineage>
</organism>
<feature type="non-terminal residue" evidence="2">
    <location>
        <position position="1"/>
    </location>
</feature>
<dbReference type="Gene3D" id="2.170.120.12">
    <property type="entry name" value="DNA-directed RNA polymerase, insert domain"/>
    <property type="match status" value="1"/>
</dbReference>
<name>A0A9Q0FGW7_9ROSI</name>
<gene>
    <name evidence="2" type="ORF">Tsubulata_040826</name>
</gene>
<accession>A0A9Q0FGW7</accession>
<reference evidence="2" key="1">
    <citation type="submission" date="2022-02" db="EMBL/GenBank/DDBJ databases">
        <authorList>
            <person name="Henning P.M."/>
            <person name="McCubbin A.G."/>
            <person name="Shore J.S."/>
        </authorList>
    </citation>
    <scope>NUCLEOTIDE SEQUENCE</scope>
    <source>
        <strain evidence="2">F60SS</strain>
        <tissue evidence="2">Leaves</tissue>
    </source>
</reference>
<keyword evidence="3" id="KW-1185">Reference proteome</keyword>
<proteinExistence type="predicted"/>
<dbReference type="Proteomes" id="UP001141552">
    <property type="component" value="Unassembled WGS sequence"/>
</dbReference>
<feature type="domain" description="DNA-directed RNA polymerase insert" evidence="1">
    <location>
        <begin position="1"/>
        <end position="47"/>
    </location>
</feature>
<sequence>KGPGYVTAQDIILPPSVEIVDNTQHIAILREAIDLHIEFLVERKRGYCLKPPINFPKGAYWIDSPCMPVIQANHNVYSCGNQKKEFCAKILYTHQ</sequence>
<protein>
    <recommendedName>
        <fullName evidence="1">DNA-directed RNA polymerase insert domain-containing protein</fullName>
    </recommendedName>
</protein>
<dbReference type="GO" id="GO:0046983">
    <property type="term" value="F:protein dimerization activity"/>
    <property type="evidence" value="ECO:0007669"/>
    <property type="project" value="InterPro"/>
</dbReference>
<dbReference type="EMBL" id="JAKUCV010005422">
    <property type="protein sequence ID" value="KAJ4831259.1"/>
    <property type="molecule type" value="Genomic_DNA"/>
</dbReference>
<dbReference type="InterPro" id="IPR011262">
    <property type="entry name" value="DNA-dir_RNA_pol_insert"/>
</dbReference>
<dbReference type="GO" id="GO:0003899">
    <property type="term" value="F:DNA-directed RNA polymerase activity"/>
    <property type="evidence" value="ECO:0007669"/>
    <property type="project" value="InterPro"/>
</dbReference>
<comment type="caution">
    <text evidence="2">The sequence shown here is derived from an EMBL/GenBank/DDBJ whole genome shotgun (WGS) entry which is preliminary data.</text>
</comment>
<evidence type="ECO:0000259" key="1">
    <source>
        <dbReference type="Pfam" id="PF01000"/>
    </source>
</evidence>
<dbReference type="SUPFAM" id="SSF56553">
    <property type="entry name" value="Insert subdomain of RNA polymerase alpha subunit"/>
    <property type="match status" value="1"/>
</dbReference>
<dbReference type="Pfam" id="PF01000">
    <property type="entry name" value="RNA_pol_A_bac"/>
    <property type="match status" value="1"/>
</dbReference>
<dbReference type="OrthoDB" id="812798at2759"/>
<dbReference type="GO" id="GO:0006351">
    <property type="term" value="P:DNA-templated transcription"/>
    <property type="evidence" value="ECO:0007669"/>
    <property type="project" value="InterPro"/>
</dbReference>
<dbReference type="InterPro" id="IPR036643">
    <property type="entry name" value="RNApol_insert_sf"/>
</dbReference>
<evidence type="ECO:0000313" key="3">
    <source>
        <dbReference type="Proteomes" id="UP001141552"/>
    </source>
</evidence>